<feature type="domain" description="C-JID" evidence="3">
    <location>
        <begin position="1346"/>
        <end position="1389"/>
    </location>
</feature>
<dbReference type="Pfam" id="PF20160">
    <property type="entry name" value="C-JID"/>
    <property type="match status" value="2"/>
</dbReference>
<dbReference type="InterPro" id="IPR055357">
    <property type="entry name" value="LRR_At1g61320_AtMIF1"/>
</dbReference>
<dbReference type="EMBL" id="JAGKQM010000003">
    <property type="protein sequence ID" value="KAH0931361.1"/>
    <property type="molecule type" value="Genomic_DNA"/>
</dbReference>
<keyword evidence="1" id="KW-0433">Leucine-rich repeat</keyword>
<dbReference type="InterPro" id="IPR027417">
    <property type="entry name" value="P-loop_NTPase"/>
</dbReference>
<evidence type="ECO:0000259" key="3">
    <source>
        <dbReference type="Pfam" id="PF20160"/>
    </source>
</evidence>
<dbReference type="Pfam" id="PF07725">
    <property type="entry name" value="LRR_3"/>
    <property type="match status" value="2"/>
</dbReference>
<evidence type="ECO:0000313" key="5">
    <source>
        <dbReference type="EMBL" id="KAH0931361.1"/>
    </source>
</evidence>
<dbReference type="PRINTS" id="PR00364">
    <property type="entry name" value="DISEASERSIST"/>
</dbReference>
<dbReference type="InterPro" id="IPR045344">
    <property type="entry name" value="C-JID"/>
</dbReference>
<evidence type="ECO:0000256" key="1">
    <source>
        <dbReference type="ARBA" id="ARBA00022614"/>
    </source>
</evidence>
<feature type="domain" description="At1g61320/AtMIF1 LRR" evidence="4">
    <location>
        <begin position="954"/>
        <end position="1167"/>
    </location>
</feature>
<dbReference type="Pfam" id="PF23622">
    <property type="entry name" value="LRR_At1g61320_AtMIF1"/>
    <property type="match status" value="1"/>
</dbReference>
<dbReference type="SUPFAM" id="SSF52540">
    <property type="entry name" value="P-loop containing nucleoside triphosphate hydrolases"/>
    <property type="match status" value="2"/>
</dbReference>
<dbReference type="InterPro" id="IPR044974">
    <property type="entry name" value="Disease_R_plants"/>
</dbReference>
<dbReference type="InterPro" id="IPR032675">
    <property type="entry name" value="LRR_dom_sf"/>
</dbReference>
<dbReference type="SUPFAM" id="SSF52047">
    <property type="entry name" value="RNI-like"/>
    <property type="match status" value="1"/>
</dbReference>
<organism evidence="5 6">
    <name type="scientific">Brassica napus</name>
    <name type="common">Rape</name>
    <dbReference type="NCBI Taxonomy" id="3708"/>
    <lineage>
        <taxon>Eukaryota</taxon>
        <taxon>Viridiplantae</taxon>
        <taxon>Streptophyta</taxon>
        <taxon>Embryophyta</taxon>
        <taxon>Tracheophyta</taxon>
        <taxon>Spermatophyta</taxon>
        <taxon>Magnoliopsida</taxon>
        <taxon>eudicotyledons</taxon>
        <taxon>Gunneridae</taxon>
        <taxon>Pentapetalae</taxon>
        <taxon>rosids</taxon>
        <taxon>malvids</taxon>
        <taxon>Brassicales</taxon>
        <taxon>Brassicaceae</taxon>
        <taxon>Brassiceae</taxon>
        <taxon>Brassica</taxon>
    </lineage>
</organism>
<dbReference type="InterPro" id="IPR011713">
    <property type="entry name" value="Leu-rich_rpt_3"/>
</dbReference>
<evidence type="ECO:0000259" key="4">
    <source>
        <dbReference type="Pfam" id="PF23622"/>
    </source>
</evidence>
<dbReference type="Gene3D" id="3.80.10.10">
    <property type="entry name" value="Ribonuclease Inhibitor"/>
    <property type="match status" value="6"/>
</dbReference>
<reference evidence="5 6" key="1">
    <citation type="submission" date="2021-05" db="EMBL/GenBank/DDBJ databases">
        <title>Genome Assembly of Synthetic Allotetraploid Brassica napus Reveals Homoeologous Exchanges between Subgenomes.</title>
        <authorList>
            <person name="Davis J.T."/>
        </authorList>
    </citation>
    <scope>NUCLEOTIDE SEQUENCE [LARGE SCALE GENOMIC DNA]</scope>
    <source>
        <strain evidence="6">cv. Da-Ae</strain>
        <tissue evidence="5">Seedling</tissue>
    </source>
</reference>
<accession>A0ABQ8DPT9</accession>
<feature type="domain" description="C-JID" evidence="3">
    <location>
        <begin position="579"/>
        <end position="700"/>
    </location>
</feature>
<proteinExistence type="predicted"/>
<gene>
    <name evidence="5" type="ORF">HID58_008478</name>
</gene>
<name>A0ABQ8DPT9_BRANA</name>
<comment type="caution">
    <text evidence="5">The sequence shown here is derived from an EMBL/GenBank/DDBJ whole genome shotgun (WGS) entry which is preliminary data.</text>
</comment>
<evidence type="ECO:0008006" key="7">
    <source>
        <dbReference type="Google" id="ProtNLM"/>
    </source>
</evidence>
<keyword evidence="6" id="KW-1185">Reference proteome</keyword>
<sequence>MEPLLCLGSDEVRMIGIWGPPGIGKTTIARVAYNQLSNSFQLSVFMDDIKANSSRLCSDDYSREFLYDCREICELLTGDATGSKSVIGIKLDYYKIEEELYVSEKAFDGMSNLQFLQVNGYGAPLQLTRGLNYLSHKLRLLHWSHFPMSCFPCNVNLEFLVELIMIGSKLEKLWEGIKPLRSLKWMDLSDSVNLKELPNLSTATNLEKLYLRNCWSLIKLPCLPGKSMEELDIGGCSSLVQFPSFTGNAVNLLKLNLVSFPNLVELPSYVGNATNLENLNLSNCSHLVELPLSFGNLQKLQTLILKGCSKLENFPNNITLEFLNDLDLAGCSTLDLSGFSTIVNVVNLQTLNLSSLPQLLEVPSFVGNATNLEDLILSNCSNLVELPLFIGNLQKLKRLRLEGCSKLEILPTNINLESLFELNLNDCSMLKCFPEISTNIRNLYLIGTAIEQVPPSISSWSHLDELKMSYFENLKEFPHALERITCMCLTDTEIQELPPWVKKISRLSVFVLKGCRKLVTLPAISESIRYMDASDCKSLEILECSFHNPQAWLHLANCFKLNQEARNLIIQNSCRYAVLPGGQVPPHFTHRATGGGPLTIKLNEKPLPKYMIFKACILLVYKVDHDACSEVNSMEVDVIYQNSNKKLYPALAEHLYIFRVEAEVTSSELFFEFKLKRDDVWKIGECGLVRDVECISLCFYSTIYICTWNSNVAEEINVTHVLTDITIEEPDPRGSAEMKRMFVRAMCTFLDNEADMIKKIATDTSNMLNNFTPSNDFDGLVGMGAHWENLKSILCLGSDEVRMIGIWGPPGIGKTTIARVAFNQLSNSFQLSVFMDDLKANSSRLCSDDYSGSKSVIGIKFEYYRIREEIDISEKAFEGMSNLQFLKVCGFTDALQITGGLNYLSHKLRLLEWRHFPMTCLPCTVNLEFLVELVMPYSKLEKLWEGCKPLRCLKWMDLGYSVNLKELPDLSTATNLEKLYLYDCSSLVKLPSMSGNSLEKLNIGGCSSLVEFPSFIGNAVNLQELDLSSFPNLLELPSYVGNATNLEYLDLRNCLNMVELPLSLGNLKKLKRLRLKGCSKLEVLPTNINLEYLNELDIAGCSSLDLGDFSTIGNLRELNISSLPQLLEVPSFIGNATNLENLVLSSCSKLVELPLFIGNLQKLRWLRLEGCIRLEVLPTNINLESLLELNLSDCSMLKSFPQISTNLEKLNLRGTAIEQVPPSIRSWPHLKELHMSYFENLKEFPHALERITSLSLTDTEIQEVPPLVKQISRLNRFFLSGCRKLVRLPPISESTHSIYANDCDSLEILECSFSDQIRRLTFANCFKLNQEARDLIIQASSEHAVLPGGQVPEYFTHRATGGGPLTIKLNQNPLPESMTFKACILLLNKGDHEACSKEKSRGVDVVNNNIIFGLYPALAEHLYTFRINLEVTSRKLLFEFKLMSDDDDWKIGECGIVQQ</sequence>
<dbReference type="SUPFAM" id="SSF52058">
    <property type="entry name" value="L domain-like"/>
    <property type="match status" value="3"/>
</dbReference>
<protein>
    <recommendedName>
        <fullName evidence="7">Disease resistance protein</fullName>
    </recommendedName>
</protein>
<evidence type="ECO:0000313" key="6">
    <source>
        <dbReference type="Proteomes" id="UP000824890"/>
    </source>
</evidence>
<dbReference type="Gene3D" id="3.40.50.300">
    <property type="entry name" value="P-loop containing nucleotide triphosphate hydrolases"/>
    <property type="match status" value="2"/>
</dbReference>
<dbReference type="PANTHER" id="PTHR11017">
    <property type="entry name" value="LEUCINE-RICH REPEAT-CONTAINING PROTEIN"/>
    <property type="match status" value="1"/>
</dbReference>
<dbReference type="PANTHER" id="PTHR11017:SF429">
    <property type="entry name" value="ADP-RIBOSYL CYCLASE_CYCLIC ADP-RIBOSE HYDROLASE"/>
    <property type="match status" value="1"/>
</dbReference>
<evidence type="ECO:0000256" key="2">
    <source>
        <dbReference type="ARBA" id="ARBA00022737"/>
    </source>
</evidence>
<keyword evidence="2" id="KW-0677">Repeat</keyword>
<dbReference type="Proteomes" id="UP000824890">
    <property type="component" value="Unassembled WGS sequence"/>
</dbReference>